<dbReference type="GO" id="GO:0005615">
    <property type="term" value="C:extracellular space"/>
    <property type="evidence" value="ECO:0007669"/>
    <property type="project" value="TreeGrafter"/>
</dbReference>
<dbReference type="Pfam" id="PF00147">
    <property type="entry name" value="Fibrinogen_C"/>
    <property type="match status" value="1"/>
</dbReference>
<dbReference type="SUPFAM" id="SSF56496">
    <property type="entry name" value="Fibrinogen C-terminal domain-like"/>
    <property type="match status" value="1"/>
</dbReference>
<proteinExistence type="predicted"/>
<feature type="domain" description="Fibrinogen C-terminal" evidence="1">
    <location>
        <begin position="1"/>
        <end position="180"/>
    </location>
</feature>
<dbReference type="CDD" id="cd00087">
    <property type="entry name" value="FReD"/>
    <property type="match status" value="1"/>
</dbReference>
<organism evidence="2 3">
    <name type="scientific">Araneus ventricosus</name>
    <name type="common">Orbweaver spider</name>
    <name type="synonym">Epeira ventricosa</name>
    <dbReference type="NCBI Taxonomy" id="182803"/>
    <lineage>
        <taxon>Eukaryota</taxon>
        <taxon>Metazoa</taxon>
        <taxon>Ecdysozoa</taxon>
        <taxon>Arthropoda</taxon>
        <taxon>Chelicerata</taxon>
        <taxon>Arachnida</taxon>
        <taxon>Araneae</taxon>
        <taxon>Araneomorphae</taxon>
        <taxon>Entelegynae</taxon>
        <taxon>Araneoidea</taxon>
        <taxon>Araneidae</taxon>
        <taxon>Araneus</taxon>
    </lineage>
</organism>
<dbReference type="InterPro" id="IPR036056">
    <property type="entry name" value="Fibrinogen-like_C"/>
</dbReference>
<dbReference type="SMART" id="SM00186">
    <property type="entry name" value="FBG"/>
    <property type="match status" value="1"/>
</dbReference>
<name>A0A4Y2RL02_ARAVE</name>
<dbReference type="OrthoDB" id="6145874at2759"/>
<dbReference type="Gene3D" id="3.90.215.10">
    <property type="entry name" value="Gamma Fibrinogen, chain A, domain 1"/>
    <property type="match status" value="1"/>
</dbReference>
<dbReference type="Proteomes" id="UP000499080">
    <property type="component" value="Unassembled WGS sequence"/>
</dbReference>
<protein>
    <submittedName>
        <fullName evidence="2">Techylectin-5A</fullName>
    </submittedName>
</protein>
<dbReference type="EMBL" id="BGPR01017498">
    <property type="protein sequence ID" value="GBN76341.1"/>
    <property type="molecule type" value="Genomic_DNA"/>
</dbReference>
<accession>A0A4Y2RL02</accession>
<evidence type="ECO:0000313" key="3">
    <source>
        <dbReference type="Proteomes" id="UP000499080"/>
    </source>
</evidence>
<dbReference type="InterPro" id="IPR050373">
    <property type="entry name" value="Fibrinogen_C-term_domain"/>
</dbReference>
<dbReference type="PANTHER" id="PTHR19143">
    <property type="entry name" value="FIBRINOGEN/TENASCIN/ANGIOPOEITIN"/>
    <property type="match status" value="1"/>
</dbReference>
<keyword evidence="3" id="KW-1185">Reference proteome</keyword>
<dbReference type="AlphaFoldDB" id="A0A4Y2RL02"/>
<dbReference type="PROSITE" id="PS51406">
    <property type="entry name" value="FIBRINOGEN_C_2"/>
    <property type="match status" value="1"/>
</dbReference>
<comment type="caution">
    <text evidence="2">The sequence shown here is derived from an EMBL/GenBank/DDBJ whole genome shotgun (WGS) entry which is preliminary data.</text>
</comment>
<feature type="non-terminal residue" evidence="2">
    <location>
        <position position="1"/>
    </location>
</feature>
<dbReference type="InterPro" id="IPR002181">
    <property type="entry name" value="Fibrinogen_a/b/g_C_dom"/>
</dbReference>
<evidence type="ECO:0000259" key="1">
    <source>
        <dbReference type="PROSITE" id="PS51406"/>
    </source>
</evidence>
<sequence length="193" mass="22983">VIQRRGDFNRTEDYFFKDWMSYKRGFGDIDKDFWLGNDNIFALTNQRLSSIRFDLQSLDGEKRYAHYDSFWIDDENNNYTLHIKDYIGDAGDSMSEVHDNYQFSTNDRDNDVNKEWNCAVKFKGAWWYSNCHLVNLNGLYLRPPLPERESKLYADGINWTKWKGHREVLPATEMKVRPRSFEKALKGLPPFQI</sequence>
<reference evidence="2 3" key="1">
    <citation type="journal article" date="2019" name="Sci. Rep.">
        <title>Orb-weaving spider Araneus ventricosus genome elucidates the spidroin gene catalogue.</title>
        <authorList>
            <person name="Kono N."/>
            <person name="Nakamura H."/>
            <person name="Ohtoshi R."/>
            <person name="Moran D.A.P."/>
            <person name="Shinohara A."/>
            <person name="Yoshida Y."/>
            <person name="Fujiwara M."/>
            <person name="Mori M."/>
            <person name="Tomita M."/>
            <person name="Arakawa K."/>
        </authorList>
    </citation>
    <scope>NUCLEOTIDE SEQUENCE [LARGE SCALE GENOMIC DNA]</scope>
</reference>
<gene>
    <name evidence="2" type="primary">TL5A_128</name>
    <name evidence="2" type="ORF">AVEN_114019_1</name>
</gene>
<dbReference type="InterPro" id="IPR014716">
    <property type="entry name" value="Fibrinogen_a/b/g_C_1"/>
</dbReference>
<evidence type="ECO:0000313" key="2">
    <source>
        <dbReference type="EMBL" id="GBN76341.1"/>
    </source>
</evidence>